<gene>
    <name evidence="10" type="ORF">CMV30_11775</name>
</gene>
<evidence type="ECO:0000256" key="2">
    <source>
        <dbReference type="ARBA" id="ARBA00005745"/>
    </source>
</evidence>
<dbReference type="RefSeq" id="WP_096056208.1">
    <property type="nucleotide sequence ID" value="NZ_CP023344.1"/>
</dbReference>
<evidence type="ECO:0000256" key="4">
    <source>
        <dbReference type="ARBA" id="ARBA00022692"/>
    </source>
</evidence>
<feature type="compositionally biased region" description="Low complexity" evidence="7">
    <location>
        <begin position="47"/>
        <end position="61"/>
    </location>
</feature>
<dbReference type="Proteomes" id="UP000217265">
    <property type="component" value="Chromosome"/>
</dbReference>
<dbReference type="InterPro" id="IPR042094">
    <property type="entry name" value="T2SS_GspF_sf"/>
</dbReference>
<comment type="subcellular location">
    <subcellularLocation>
        <location evidence="1">Cell membrane</location>
        <topology evidence="1">Multi-pass membrane protein</topology>
    </subcellularLocation>
</comment>
<evidence type="ECO:0000313" key="11">
    <source>
        <dbReference type="Proteomes" id="UP000217265"/>
    </source>
</evidence>
<dbReference type="OrthoDB" id="9805682at2"/>
<dbReference type="Pfam" id="PF00482">
    <property type="entry name" value="T2SSF"/>
    <property type="match status" value="2"/>
</dbReference>
<evidence type="ECO:0000256" key="5">
    <source>
        <dbReference type="ARBA" id="ARBA00022989"/>
    </source>
</evidence>
<accession>A0A290Q8K6</accession>
<dbReference type="GO" id="GO:0005886">
    <property type="term" value="C:plasma membrane"/>
    <property type="evidence" value="ECO:0007669"/>
    <property type="project" value="UniProtKB-SubCell"/>
</dbReference>
<feature type="transmembrane region" description="Helical" evidence="8">
    <location>
        <begin position="224"/>
        <end position="251"/>
    </location>
</feature>
<keyword evidence="6 8" id="KW-0472">Membrane</keyword>
<evidence type="ECO:0000313" key="10">
    <source>
        <dbReference type="EMBL" id="ATC64577.1"/>
    </source>
</evidence>
<evidence type="ECO:0000256" key="7">
    <source>
        <dbReference type="SAM" id="MobiDB-lite"/>
    </source>
</evidence>
<reference evidence="10 11" key="1">
    <citation type="submission" date="2017-09" db="EMBL/GenBank/DDBJ databases">
        <title>Complete genome sequence of Verrucomicrobial strain HZ-65, isolated from freshwater.</title>
        <authorList>
            <person name="Choi A."/>
        </authorList>
    </citation>
    <scope>NUCLEOTIDE SEQUENCE [LARGE SCALE GENOMIC DNA]</scope>
    <source>
        <strain evidence="10 11">HZ-65</strain>
    </source>
</reference>
<evidence type="ECO:0000259" key="9">
    <source>
        <dbReference type="Pfam" id="PF00482"/>
    </source>
</evidence>
<keyword evidence="3" id="KW-1003">Cell membrane</keyword>
<feature type="transmembrane region" description="Helical" evidence="8">
    <location>
        <begin position="181"/>
        <end position="204"/>
    </location>
</feature>
<dbReference type="AlphaFoldDB" id="A0A290Q8K6"/>
<dbReference type="PANTHER" id="PTHR30012:SF0">
    <property type="entry name" value="TYPE II SECRETION SYSTEM PROTEIN F-RELATED"/>
    <property type="match status" value="1"/>
</dbReference>
<dbReference type="InterPro" id="IPR003004">
    <property type="entry name" value="GspF/PilC"/>
</dbReference>
<dbReference type="EMBL" id="CP023344">
    <property type="protein sequence ID" value="ATC64577.1"/>
    <property type="molecule type" value="Genomic_DNA"/>
</dbReference>
<proteinExistence type="inferred from homology"/>
<keyword evidence="5 8" id="KW-1133">Transmembrane helix</keyword>
<keyword evidence="4 8" id="KW-0812">Transmembrane</keyword>
<evidence type="ECO:0000256" key="8">
    <source>
        <dbReference type="SAM" id="Phobius"/>
    </source>
</evidence>
<sequence>MPRFSYTARNRSGQSVADTLEASSRKDALRLLSARGLQPIRVDESSTSRPAAKKSSASSRADQPAARSKSAQKLTRAERLPFLQALEDLISSGLSAGEGLRLLSQRLQEPKLKALCAGLWERLGEGATLSRALGDFPEVFDSATINLIQAGEATGSLHDVLSRLITHLSEQQERRRELVNAMLYPVTLLFVAGGVVLFFLFFLLPKLQGLFTSLGGKLPFSTQLLIGSANFALKYGIFVLGAAVFGVITFWRWRATPAGRETTDAWLLKLPLAGKFFVSQTVLAISQTLSVLLENGITTVEALKMTARQIENVIHRRAFDEAVDRVIEGEGLSRALERTACFPPLVLDQLAIGENTGNIVPSLKKISANYQKIVSRQLAMFTKVISSGVLLSVFVFVGFLAFSIVSAVFQLSASFK</sequence>
<keyword evidence="11" id="KW-1185">Reference proteome</keyword>
<feature type="compositionally biased region" description="Polar residues" evidence="7">
    <location>
        <begin position="7"/>
        <end position="17"/>
    </location>
</feature>
<feature type="transmembrane region" description="Helical" evidence="8">
    <location>
        <begin position="384"/>
        <end position="409"/>
    </location>
</feature>
<dbReference type="PRINTS" id="PR00812">
    <property type="entry name" value="BCTERIALGSPF"/>
</dbReference>
<feature type="domain" description="Type II secretion system protein GspF" evidence="9">
    <location>
        <begin position="286"/>
        <end position="405"/>
    </location>
</feature>
<comment type="similarity">
    <text evidence="2">Belongs to the GSP F family.</text>
</comment>
<feature type="region of interest" description="Disordered" evidence="7">
    <location>
        <begin position="40"/>
        <end position="73"/>
    </location>
</feature>
<evidence type="ECO:0000256" key="1">
    <source>
        <dbReference type="ARBA" id="ARBA00004651"/>
    </source>
</evidence>
<dbReference type="KEGG" id="vbh:CMV30_11775"/>
<evidence type="ECO:0000256" key="3">
    <source>
        <dbReference type="ARBA" id="ARBA00022475"/>
    </source>
</evidence>
<dbReference type="Gene3D" id="1.20.81.30">
    <property type="entry name" value="Type II secretion system (T2SS), domain F"/>
    <property type="match status" value="2"/>
</dbReference>
<organism evidence="10 11">
    <name type="scientific">Nibricoccus aquaticus</name>
    <dbReference type="NCBI Taxonomy" id="2576891"/>
    <lineage>
        <taxon>Bacteria</taxon>
        <taxon>Pseudomonadati</taxon>
        <taxon>Verrucomicrobiota</taxon>
        <taxon>Opitutia</taxon>
        <taxon>Opitutales</taxon>
        <taxon>Opitutaceae</taxon>
        <taxon>Nibricoccus</taxon>
    </lineage>
</organism>
<evidence type="ECO:0000256" key="6">
    <source>
        <dbReference type="ARBA" id="ARBA00023136"/>
    </source>
</evidence>
<dbReference type="InterPro" id="IPR018076">
    <property type="entry name" value="T2SS_GspF_dom"/>
</dbReference>
<feature type="domain" description="Type II secretion system protein GspF" evidence="9">
    <location>
        <begin position="82"/>
        <end position="205"/>
    </location>
</feature>
<name>A0A290Q8K6_9BACT</name>
<protein>
    <submittedName>
        <fullName evidence="10">Secretion system protein</fullName>
    </submittedName>
</protein>
<feature type="region of interest" description="Disordered" evidence="7">
    <location>
        <begin position="1"/>
        <end position="22"/>
    </location>
</feature>
<dbReference type="PANTHER" id="PTHR30012">
    <property type="entry name" value="GENERAL SECRETION PATHWAY PROTEIN"/>
    <property type="match status" value="1"/>
</dbReference>